<evidence type="ECO:0000313" key="4">
    <source>
        <dbReference type="Proteomes" id="UP000095544"/>
    </source>
</evidence>
<dbReference type="STRING" id="39482.ERS852491_02563"/>
<keyword evidence="1" id="KW-0472">Membrane</keyword>
<dbReference type="InterPro" id="IPR025588">
    <property type="entry name" value="YcxB-like_C"/>
</dbReference>
<name>A0A174G0M7_9FIRM</name>
<dbReference type="EMBL" id="CYZU01000022">
    <property type="protein sequence ID" value="CUO55217.1"/>
    <property type="molecule type" value="Genomic_DNA"/>
</dbReference>
<organism evidence="3 4">
    <name type="scientific">Faecalicatena contorta</name>
    <dbReference type="NCBI Taxonomy" id="39482"/>
    <lineage>
        <taxon>Bacteria</taxon>
        <taxon>Bacillati</taxon>
        <taxon>Bacillota</taxon>
        <taxon>Clostridia</taxon>
        <taxon>Lachnospirales</taxon>
        <taxon>Lachnospiraceae</taxon>
        <taxon>Faecalicatena</taxon>
    </lineage>
</organism>
<gene>
    <name evidence="3" type="ORF">ERS852491_02563</name>
</gene>
<evidence type="ECO:0000313" key="3">
    <source>
        <dbReference type="EMBL" id="CUO55217.1"/>
    </source>
</evidence>
<sequence>MIFKFEIVTKIIYITNGGITLETVELRFQYTQSEYIKAERQYLISSKTIHKYDIALVAVFLLLSVIYMLFSSFSVFSILIFGLIIVVTALGSYLYILMPILKFKQTAKYHEEYTLVFSKENIKFKTQSIDSEVKWDIYSALWESHDFYYLIQAPRLYTLIPKRVFKDLNEKQLFEEIAQSRVKTTKHV</sequence>
<proteinExistence type="predicted"/>
<keyword evidence="1" id="KW-0812">Transmembrane</keyword>
<evidence type="ECO:0000259" key="2">
    <source>
        <dbReference type="Pfam" id="PF14317"/>
    </source>
</evidence>
<dbReference type="Pfam" id="PF14317">
    <property type="entry name" value="YcxB"/>
    <property type="match status" value="1"/>
</dbReference>
<evidence type="ECO:0000256" key="1">
    <source>
        <dbReference type="SAM" id="Phobius"/>
    </source>
</evidence>
<feature type="transmembrane region" description="Helical" evidence="1">
    <location>
        <begin position="76"/>
        <end position="98"/>
    </location>
</feature>
<dbReference type="Proteomes" id="UP000095544">
    <property type="component" value="Unassembled WGS sequence"/>
</dbReference>
<dbReference type="AlphaFoldDB" id="A0A174G0M7"/>
<feature type="transmembrane region" description="Helical" evidence="1">
    <location>
        <begin position="52"/>
        <end position="70"/>
    </location>
</feature>
<protein>
    <recommendedName>
        <fullName evidence="2">YcxB-like C-terminal domain-containing protein</fullName>
    </recommendedName>
</protein>
<feature type="domain" description="YcxB-like C-terminal" evidence="2">
    <location>
        <begin position="117"/>
        <end position="177"/>
    </location>
</feature>
<reference evidence="3 4" key="1">
    <citation type="submission" date="2015-09" db="EMBL/GenBank/DDBJ databases">
        <authorList>
            <consortium name="Pathogen Informatics"/>
        </authorList>
    </citation>
    <scope>NUCLEOTIDE SEQUENCE [LARGE SCALE GENOMIC DNA]</scope>
    <source>
        <strain evidence="3 4">2789STDY5834876</strain>
    </source>
</reference>
<keyword evidence="1" id="KW-1133">Transmembrane helix</keyword>
<accession>A0A174G0M7</accession>